<name>A0A381X943_9ZZZZ</name>
<dbReference type="EMBL" id="UINC01014276">
    <property type="protein sequence ID" value="SVA61011.1"/>
    <property type="molecule type" value="Genomic_DNA"/>
</dbReference>
<proteinExistence type="predicted"/>
<protein>
    <submittedName>
        <fullName evidence="1">Uncharacterized protein</fullName>
    </submittedName>
</protein>
<dbReference type="AlphaFoldDB" id="A0A381X943"/>
<gene>
    <name evidence="1" type="ORF">METZ01_LOCUS113865</name>
</gene>
<accession>A0A381X943</accession>
<reference evidence="1" key="1">
    <citation type="submission" date="2018-05" db="EMBL/GenBank/DDBJ databases">
        <authorList>
            <person name="Lanie J.A."/>
            <person name="Ng W.-L."/>
            <person name="Kazmierczak K.M."/>
            <person name="Andrzejewski T.M."/>
            <person name="Davidsen T.M."/>
            <person name="Wayne K.J."/>
            <person name="Tettelin H."/>
            <person name="Glass J.I."/>
            <person name="Rusch D."/>
            <person name="Podicherti R."/>
            <person name="Tsui H.-C.T."/>
            <person name="Winkler M.E."/>
        </authorList>
    </citation>
    <scope>NUCLEOTIDE SEQUENCE</scope>
</reference>
<sequence>MPLKKAILLEGLDVNVNSVVELGWKNYNFDRKITQYRFAHPKPDLSGHEAVV</sequence>
<evidence type="ECO:0000313" key="1">
    <source>
        <dbReference type="EMBL" id="SVA61011.1"/>
    </source>
</evidence>
<organism evidence="1">
    <name type="scientific">marine metagenome</name>
    <dbReference type="NCBI Taxonomy" id="408172"/>
    <lineage>
        <taxon>unclassified sequences</taxon>
        <taxon>metagenomes</taxon>
        <taxon>ecological metagenomes</taxon>
    </lineage>
</organism>